<feature type="compositionally biased region" description="Polar residues" evidence="1">
    <location>
        <begin position="274"/>
        <end position="294"/>
    </location>
</feature>
<evidence type="ECO:0008006" key="4">
    <source>
        <dbReference type="Google" id="ProtNLM"/>
    </source>
</evidence>
<reference evidence="2" key="1">
    <citation type="journal article" date="2023" name="Genome Biol. Evol.">
        <title>First Whole Genome Sequence and Flow Cytometry Genome Size Data for the Lichen-Forming Fungus Ramalina farinacea (Ascomycota).</title>
        <authorList>
            <person name="Llewellyn T."/>
            <person name="Mian S."/>
            <person name="Hill R."/>
            <person name="Leitch I.J."/>
            <person name="Gaya E."/>
        </authorList>
    </citation>
    <scope>NUCLEOTIDE SEQUENCE</scope>
    <source>
        <strain evidence="2">LIQ254RAFAR</strain>
    </source>
</reference>
<feature type="compositionally biased region" description="Basic residues" evidence="1">
    <location>
        <begin position="64"/>
        <end position="80"/>
    </location>
</feature>
<comment type="caution">
    <text evidence="2">The sequence shown here is derived from an EMBL/GenBank/DDBJ whole genome shotgun (WGS) entry which is preliminary data.</text>
</comment>
<feature type="compositionally biased region" description="Polar residues" evidence="1">
    <location>
        <begin position="249"/>
        <end position="258"/>
    </location>
</feature>
<proteinExistence type="predicted"/>
<protein>
    <recommendedName>
        <fullName evidence="4">Carboxylesterase family protein</fullName>
    </recommendedName>
</protein>
<feature type="region of interest" description="Disordered" evidence="1">
    <location>
        <begin position="237"/>
        <end position="416"/>
    </location>
</feature>
<evidence type="ECO:0000313" key="2">
    <source>
        <dbReference type="EMBL" id="MDI1487366.1"/>
    </source>
</evidence>
<feature type="region of interest" description="Disordered" evidence="1">
    <location>
        <begin position="430"/>
        <end position="578"/>
    </location>
</feature>
<dbReference type="AlphaFoldDB" id="A0AA43TQA4"/>
<feature type="compositionally biased region" description="Polar residues" evidence="1">
    <location>
        <begin position="335"/>
        <end position="352"/>
    </location>
</feature>
<feature type="compositionally biased region" description="Basic and acidic residues" evidence="1">
    <location>
        <begin position="377"/>
        <end position="402"/>
    </location>
</feature>
<feature type="compositionally biased region" description="Basic and acidic residues" evidence="1">
    <location>
        <begin position="522"/>
        <end position="557"/>
    </location>
</feature>
<feature type="compositionally biased region" description="Polar residues" evidence="1">
    <location>
        <begin position="304"/>
        <end position="314"/>
    </location>
</feature>
<sequence length="578" mass="61216">MPRATRAALRAQELLDDATHDAAAIALPLTPNKERVVLGEISSNVNAGNEVSAPDVSDVTSKPPKSKSNKKAGKKGKGSKHAMGEDGPIEVLEDDSCSSKSEAAAEASILLVGQDLTEDVDPRVLEDETASAQSPAVEATIEKLSIREAISSDPKNQPDEVREPLQSIAAPVGKVKSEEGSSPGTESTRRQPAGQDIDREDSFLKRIQSRSPAKRVSRIEDSVEALDALEDEIEKVGEAIPATADRSASHQNTKSTPKSAAALGKSSPLRSKKSTTATSKPASARTASVKSNVRTAGPAPRSSFAASRQSIVRSTRSKPGATATSPRASVPAASKTFSGLSATASRRVSSVQKAPFQPAKSTKPTTTASFQLPGEAVARKLREKREERQKKGEEEQAKEKPFKARPAPKSQAPEVKMTAAATARFSLAQGVPVEGGKHRDSLTAARSSVAGNTKRVSSLTIPKREAGSSKNSITQPPARNPVNRKPSLVPGIEQRAGPTSGERAQQKVKGKEVFNRGLTALSDKEKDKKTKEEAAKKAREDAAERGRLASREWAEKQKARKMAAVKAQEANDASLVSN</sequence>
<gene>
    <name evidence="2" type="ORF">OHK93_006635</name>
</gene>
<evidence type="ECO:0000313" key="3">
    <source>
        <dbReference type="Proteomes" id="UP001161017"/>
    </source>
</evidence>
<name>A0AA43TQA4_9LECA</name>
<feature type="compositionally biased region" description="Acidic residues" evidence="1">
    <location>
        <begin position="87"/>
        <end position="96"/>
    </location>
</feature>
<dbReference type="EMBL" id="JAPUFD010000005">
    <property type="protein sequence ID" value="MDI1487366.1"/>
    <property type="molecule type" value="Genomic_DNA"/>
</dbReference>
<dbReference type="Proteomes" id="UP001161017">
    <property type="component" value="Unassembled WGS sequence"/>
</dbReference>
<organism evidence="2 3">
    <name type="scientific">Ramalina farinacea</name>
    <dbReference type="NCBI Taxonomy" id="258253"/>
    <lineage>
        <taxon>Eukaryota</taxon>
        <taxon>Fungi</taxon>
        <taxon>Dikarya</taxon>
        <taxon>Ascomycota</taxon>
        <taxon>Pezizomycotina</taxon>
        <taxon>Lecanoromycetes</taxon>
        <taxon>OSLEUM clade</taxon>
        <taxon>Lecanoromycetidae</taxon>
        <taxon>Lecanorales</taxon>
        <taxon>Lecanorineae</taxon>
        <taxon>Ramalinaceae</taxon>
        <taxon>Ramalina</taxon>
    </lineage>
</organism>
<feature type="compositionally biased region" description="Polar residues" evidence="1">
    <location>
        <begin position="444"/>
        <end position="460"/>
    </location>
</feature>
<feature type="region of interest" description="Disordered" evidence="1">
    <location>
        <begin position="43"/>
        <end position="104"/>
    </location>
</feature>
<accession>A0AA43TQA4</accession>
<feature type="region of interest" description="Disordered" evidence="1">
    <location>
        <begin position="148"/>
        <end position="221"/>
    </location>
</feature>
<feature type="compositionally biased region" description="Polar residues" evidence="1">
    <location>
        <begin position="468"/>
        <end position="477"/>
    </location>
</feature>
<evidence type="ECO:0000256" key="1">
    <source>
        <dbReference type="SAM" id="MobiDB-lite"/>
    </source>
</evidence>
<feature type="compositionally biased region" description="Polar residues" evidence="1">
    <location>
        <begin position="359"/>
        <end position="370"/>
    </location>
</feature>
<keyword evidence="3" id="KW-1185">Reference proteome</keyword>